<dbReference type="NCBIfam" id="TIGR00013">
    <property type="entry name" value="taut"/>
    <property type="match status" value="1"/>
</dbReference>
<feature type="domain" description="4-oxalocrotonate tautomerase-like" evidence="5">
    <location>
        <begin position="2"/>
        <end position="60"/>
    </location>
</feature>
<dbReference type="Pfam" id="PF01361">
    <property type="entry name" value="Tautomerase"/>
    <property type="match status" value="1"/>
</dbReference>
<dbReference type="PANTHER" id="PTHR35530:SF1">
    <property type="entry name" value="2-HYDROXYMUCONATE TAUTOMERASE"/>
    <property type="match status" value="1"/>
</dbReference>
<evidence type="ECO:0000256" key="3">
    <source>
        <dbReference type="PIRSR" id="PIRSR618191-1"/>
    </source>
</evidence>
<dbReference type="PANTHER" id="PTHR35530">
    <property type="entry name" value="TAUTOMERASE-RELATED"/>
    <property type="match status" value="1"/>
</dbReference>
<dbReference type="Gene3D" id="3.30.429.10">
    <property type="entry name" value="Macrophage Migration Inhibitory Factor"/>
    <property type="match status" value="1"/>
</dbReference>
<proteinExistence type="inferred from homology"/>
<dbReference type="AlphaFoldDB" id="A0AAJ5VX73"/>
<accession>A0AAJ5VX73</accession>
<evidence type="ECO:0000313" key="6">
    <source>
        <dbReference type="EMBL" id="WEK06583.1"/>
    </source>
</evidence>
<gene>
    <name evidence="6" type="ORF">P0Y65_10170</name>
</gene>
<keyword evidence="2 4" id="KW-0413">Isomerase</keyword>
<dbReference type="SUPFAM" id="SSF55331">
    <property type="entry name" value="Tautomerase/MIF"/>
    <property type="match status" value="1"/>
</dbReference>
<evidence type="ECO:0000256" key="2">
    <source>
        <dbReference type="ARBA" id="ARBA00023235"/>
    </source>
</evidence>
<organism evidence="6 7">
    <name type="scientific">Candidatus Devosia phytovorans</name>
    <dbReference type="NCBI Taxonomy" id="3121372"/>
    <lineage>
        <taxon>Bacteria</taxon>
        <taxon>Pseudomonadati</taxon>
        <taxon>Pseudomonadota</taxon>
        <taxon>Alphaproteobacteria</taxon>
        <taxon>Hyphomicrobiales</taxon>
        <taxon>Devosiaceae</taxon>
        <taxon>Devosia</taxon>
    </lineage>
</organism>
<name>A0AAJ5VX73_9HYPH</name>
<evidence type="ECO:0000256" key="4">
    <source>
        <dbReference type="RuleBase" id="RU362032"/>
    </source>
</evidence>
<dbReference type="InterPro" id="IPR018191">
    <property type="entry name" value="4-OT"/>
</dbReference>
<dbReference type="EC" id="5.3.2.-" evidence="4"/>
<comment type="similarity">
    <text evidence="1 4">Belongs to the 4-oxalocrotonate tautomerase family.</text>
</comment>
<sequence>MPFISVRILEGATPDQKSEVIAGITDVMVKVLGKNPEMTHVVIEDVPLENWGVRGKSVAEQRKDQAS</sequence>
<evidence type="ECO:0000256" key="1">
    <source>
        <dbReference type="ARBA" id="ARBA00006723"/>
    </source>
</evidence>
<reference evidence="6" key="1">
    <citation type="submission" date="2023-03" db="EMBL/GenBank/DDBJ databases">
        <title>Andean soil-derived lignocellulolytic bacterial consortium as a source of novel taxa and putative plastic-active enzymes.</title>
        <authorList>
            <person name="Diaz-Garcia L."/>
            <person name="Chuvochina M."/>
            <person name="Feuerriegel G."/>
            <person name="Bunk B."/>
            <person name="Sproer C."/>
            <person name="Streit W.R."/>
            <person name="Rodriguez L.M."/>
            <person name="Overmann J."/>
            <person name="Jimenez D.J."/>
        </authorList>
    </citation>
    <scope>NUCLEOTIDE SEQUENCE</scope>
    <source>
        <strain evidence="6">MAG 4196</strain>
    </source>
</reference>
<dbReference type="EMBL" id="CP119312">
    <property type="protein sequence ID" value="WEK06583.1"/>
    <property type="molecule type" value="Genomic_DNA"/>
</dbReference>
<dbReference type="InterPro" id="IPR004370">
    <property type="entry name" value="4-OT-like_dom"/>
</dbReference>
<dbReference type="InterPro" id="IPR014347">
    <property type="entry name" value="Tautomerase/MIF_sf"/>
</dbReference>
<dbReference type="GO" id="GO:0016853">
    <property type="term" value="F:isomerase activity"/>
    <property type="evidence" value="ECO:0007669"/>
    <property type="project" value="UniProtKB-UniRule"/>
</dbReference>
<feature type="active site" description="Proton acceptor; via imino nitrogen" evidence="3">
    <location>
        <position position="2"/>
    </location>
</feature>
<dbReference type="Proteomes" id="UP001217476">
    <property type="component" value="Chromosome"/>
</dbReference>
<protein>
    <recommendedName>
        <fullName evidence="4">Tautomerase</fullName>
        <ecNumber evidence="4">5.3.2.-</ecNumber>
    </recommendedName>
</protein>
<evidence type="ECO:0000313" key="7">
    <source>
        <dbReference type="Proteomes" id="UP001217476"/>
    </source>
</evidence>
<evidence type="ECO:0000259" key="5">
    <source>
        <dbReference type="Pfam" id="PF01361"/>
    </source>
</evidence>